<name>A0ABX4XSM5_9LIST</name>
<protein>
    <submittedName>
        <fullName evidence="3">Uncharacterized protein</fullName>
    </submittedName>
</protein>
<dbReference type="Pfam" id="PF13579">
    <property type="entry name" value="Glyco_trans_4_4"/>
    <property type="match status" value="1"/>
</dbReference>
<dbReference type="InterPro" id="IPR001296">
    <property type="entry name" value="Glyco_trans_1"/>
</dbReference>
<organism evidence="3 4">
    <name type="scientific">Listeria newyorkensis</name>
    <dbReference type="NCBI Taxonomy" id="1497681"/>
    <lineage>
        <taxon>Bacteria</taxon>
        <taxon>Bacillati</taxon>
        <taxon>Bacillota</taxon>
        <taxon>Bacilli</taxon>
        <taxon>Bacillales</taxon>
        <taxon>Listeriaceae</taxon>
        <taxon>Listeria</taxon>
    </lineage>
</organism>
<accession>A0ABX4XSM5</accession>
<dbReference type="SUPFAM" id="SSF53756">
    <property type="entry name" value="UDP-Glycosyltransferase/glycogen phosphorylase"/>
    <property type="match status" value="1"/>
</dbReference>
<dbReference type="Gene3D" id="3.40.50.2000">
    <property type="entry name" value="Glycogen Phosphorylase B"/>
    <property type="match status" value="2"/>
</dbReference>
<evidence type="ECO:0000259" key="2">
    <source>
        <dbReference type="Pfam" id="PF13579"/>
    </source>
</evidence>
<dbReference type="PANTHER" id="PTHR45947:SF3">
    <property type="entry name" value="SULFOQUINOVOSYL TRANSFERASE SQD2"/>
    <property type="match status" value="1"/>
</dbReference>
<reference evidence="3 4" key="1">
    <citation type="submission" date="2016-11" db="EMBL/GenBank/DDBJ databases">
        <title>Whole Genome Sequence of Listeria newyorkensis.</title>
        <authorList>
            <person name="Frink S."/>
            <person name="Morales C."/>
            <person name="Kiang D."/>
        </authorList>
    </citation>
    <scope>NUCLEOTIDE SEQUENCE [LARGE SCALE GENOMIC DNA]</scope>
    <source>
        <strain evidence="3 4">F1604011-044</strain>
    </source>
</reference>
<feature type="domain" description="Glycosyltransferase subfamily 4-like N-terminal" evidence="2">
    <location>
        <begin position="34"/>
        <end position="198"/>
    </location>
</feature>
<sequence length="400" mass="46589">MKKILIISQNFYPEIGSAANRTKFLFQEFSESSEVTLITTDPRYPNQNLYKQDDFWEEGLDETRVIRVKPRTKKYANSILKRFLFYLEVMCQFIQAIMRQGKDTDTVYISTPPISVGVAGLFAKRFLKTRLIVEVRDLWPETLLGVKRWNNRLFLRFAYWLENKIYQQADEIVVNSEGFVDYIVGKGVPKKKIHFIPNSLTEAEFECSASQNKQLHQKPKTVIYTGNVGLAQEMDCFFELAERFKTNDAITFKIIGYGFRLQEIKERLKQYQLTNIAILPPQKRSQVLKEIGKADVAYVTLVDHPIFEKVIPGKVIDYMGMGVPIVGNVSGYSSRVIEKAKCGYTFQHSQVDEMYQKIKELIENPEMAQEIGHNGYQYAYQNHRWQQNFKKMEAVINRDN</sequence>
<dbReference type="InterPro" id="IPR050194">
    <property type="entry name" value="Glycosyltransferase_grp1"/>
</dbReference>
<feature type="domain" description="Glycosyl transferase family 1" evidence="1">
    <location>
        <begin position="212"/>
        <end position="377"/>
    </location>
</feature>
<keyword evidence="4" id="KW-1185">Reference proteome</keyword>
<dbReference type="InterPro" id="IPR028098">
    <property type="entry name" value="Glyco_trans_4-like_N"/>
</dbReference>
<dbReference type="RefSeq" id="WP_052165029.1">
    <property type="nucleotide sequence ID" value="NZ_BJEY01000002.1"/>
</dbReference>
<proteinExistence type="predicted"/>
<evidence type="ECO:0000313" key="4">
    <source>
        <dbReference type="Proteomes" id="UP000236500"/>
    </source>
</evidence>
<dbReference type="PANTHER" id="PTHR45947">
    <property type="entry name" value="SULFOQUINOVOSYL TRANSFERASE SQD2"/>
    <property type="match status" value="1"/>
</dbReference>
<dbReference type="Pfam" id="PF00534">
    <property type="entry name" value="Glycos_transf_1"/>
    <property type="match status" value="1"/>
</dbReference>
<evidence type="ECO:0000259" key="1">
    <source>
        <dbReference type="Pfam" id="PF00534"/>
    </source>
</evidence>
<evidence type="ECO:0000313" key="3">
    <source>
        <dbReference type="EMBL" id="PNP94936.1"/>
    </source>
</evidence>
<dbReference type="EMBL" id="MPDH01000001">
    <property type="protein sequence ID" value="PNP94936.1"/>
    <property type="molecule type" value="Genomic_DNA"/>
</dbReference>
<dbReference type="CDD" id="cd03794">
    <property type="entry name" value="GT4_WbuB-like"/>
    <property type="match status" value="1"/>
</dbReference>
<dbReference type="Proteomes" id="UP000236500">
    <property type="component" value="Unassembled WGS sequence"/>
</dbReference>
<comment type="caution">
    <text evidence="3">The sequence shown here is derived from an EMBL/GenBank/DDBJ whole genome shotgun (WGS) entry which is preliminary data.</text>
</comment>
<gene>
    <name evidence="3" type="ORF">BMT55_00890</name>
</gene>